<dbReference type="PROSITE" id="PS51007">
    <property type="entry name" value="CYTC"/>
    <property type="match status" value="2"/>
</dbReference>
<feature type="binding site" description="axial binding residue" evidence="22">
    <location>
        <position position="128"/>
    </location>
    <ligand>
        <name>heme c</name>
        <dbReference type="ChEBI" id="CHEBI:61717"/>
        <label>1</label>
    </ligand>
    <ligandPart>
        <name>Fe</name>
        <dbReference type="ChEBI" id="CHEBI:18248"/>
    </ligandPart>
</feature>
<keyword evidence="12" id="KW-0677">Repeat</keyword>
<dbReference type="GO" id="GO:1902600">
    <property type="term" value="P:proton transmembrane transport"/>
    <property type="evidence" value="ECO:0007669"/>
    <property type="project" value="UniProtKB-KW"/>
</dbReference>
<gene>
    <name evidence="26" type="primary">ccoP</name>
    <name evidence="26" type="ORF">E0D97_05115</name>
</gene>
<evidence type="ECO:0000313" key="27">
    <source>
        <dbReference type="Proteomes" id="UP000291301"/>
    </source>
</evidence>
<dbReference type="PRINTS" id="PR00605">
    <property type="entry name" value="CYTCHROMECIC"/>
</dbReference>
<feature type="binding site" description="axial binding residue" evidence="22">
    <location>
        <position position="176"/>
    </location>
    <ligand>
        <name>heme c</name>
        <dbReference type="ChEBI" id="CHEBI:61717"/>
        <label>2</label>
    </ligand>
    <ligandPart>
        <name>Fe</name>
        <dbReference type="ChEBI" id="CHEBI:18248"/>
    </ligandPart>
</feature>
<feature type="binding site" description="covalent" evidence="23">
    <location>
        <position position="221"/>
    </location>
    <ligand>
        <name>heme c</name>
        <dbReference type="ChEBI" id="CHEBI:61717"/>
        <label>2</label>
    </ligand>
</feature>
<dbReference type="InterPro" id="IPR036909">
    <property type="entry name" value="Cyt_c-like_dom_sf"/>
</dbReference>
<dbReference type="InterPro" id="IPR004678">
    <property type="entry name" value="Cyt_c_oxidase_cbb3_su3"/>
</dbReference>
<dbReference type="InterPro" id="IPR050597">
    <property type="entry name" value="Cytochrome_c_Oxidase_Subunit"/>
</dbReference>
<evidence type="ECO:0000256" key="2">
    <source>
        <dbReference type="ARBA" id="ARBA00004673"/>
    </source>
</evidence>
<dbReference type="OrthoDB" id="9811281at2"/>
<protein>
    <recommendedName>
        <fullName evidence="21">Cbb3-type cytochrome c oxidase subunit</fullName>
    </recommendedName>
</protein>
<dbReference type="Pfam" id="PF13442">
    <property type="entry name" value="Cytochrome_CBB3"/>
    <property type="match status" value="1"/>
</dbReference>
<keyword evidence="15 24" id="KW-1133">Transmembrane helix</keyword>
<dbReference type="RefSeq" id="WP_131566211.1">
    <property type="nucleotide sequence ID" value="NZ_JAINFK010000003.1"/>
</dbReference>
<dbReference type="Proteomes" id="UP000291301">
    <property type="component" value="Unassembled WGS sequence"/>
</dbReference>
<evidence type="ECO:0000256" key="18">
    <source>
        <dbReference type="ARBA" id="ARBA00023065"/>
    </source>
</evidence>
<evidence type="ECO:0000256" key="9">
    <source>
        <dbReference type="ARBA" id="ARBA00022660"/>
    </source>
</evidence>
<dbReference type="Pfam" id="PF00034">
    <property type="entry name" value="Cytochrom_C"/>
    <property type="match status" value="1"/>
</dbReference>
<keyword evidence="14 21" id="KW-0249">Electron transport</keyword>
<organism evidence="26 27">
    <name type="scientific">Oricola cellulosilytica</name>
    <dbReference type="NCBI Taxonomy" id="1429082"/>
    <lineage>
        <taxon>Bacteria</taxon>
        <taxon>Pseudomonadati</taxon>
        <taxon>Pseudomonadota</taxon>
        <taxon>Alphaproteobacteria</taxon>
        <taxon>Hyphomicrobiales</taxon>
        <taxon>Ahrensiaceae</taxon>
        <taxon>Oricola</taxon>
    </lineage>
</organism>
<keyword evidence="9 21" id="KW-0679">Respiratory chain</keyword>
<dbReference type="InterPro" id="IPR032858">
    <property type="entry name" value="CcoP_N"/>
</dbReference>
<evidence type="ECO:0000256" key="11">
    <source>
        <dbReference type="ARBA" id="ARBA00022723"/>
    </source>
</evidence>
<reference evidence="26 27" key="1">
    <citation type="journal article" date="2015" name="Antonie Van Leeuwenhoek">
        <title>Oricola cellulosilytica gen. nov., sp. nov., a cellulose-degrading bacterium of the family Phyllobacteriaceae isolated from surface seashore water, and emended descriptions of Mesorhizobium loti and Phyllobacterium myrsinacearum.</title>
        <authorList>
            <person name="Hameed A."/>
            <person name="Shahina M."/>
            <person name="Lai W.A."/>
            <person name="Lin S.Y."/>
            <person name="Young L.S."/>
            <person name="Liu Y.C."/>
            <person name="Hsu Y.H."/>
            <person name="Young C.C."/>
        </authorList>
    </citation>
    <scope>NUCLEOTIDE SEQUENCE [LARGE SCALE GENOMIC DNA]</scope>
    <source>
        <strain evidence="26 27">KCTC 52183</strain>
    </source>
</reference>
<sequence length="292" mass="31381">MADNDKKEIDELSGVETTGHEWDGIRELNNPLPRWWLWTFYATIVWSIGYTIAYPAWPLIDNATAGVLGWSSRADLADEVSQAAMLNQDKISAIQSAAVSEIAADENLRQFATAGGASAFKVYCVQCHGSGAAGSAGYPNLNDDDWIWGGTVDDIYSTLMHGIRYDADADTRFNDMPAYGGDEILTRAEISDVAWYVRKLSDQDFDETAAANGEAIYADNCAACHGDTGEGVAELGGPNLSDAIWLYGGTHAQIAAQISNPRMGMMPGWGERLGEAAVKQLAVYVHGLGGGE</sequence>
<feature type="binding site" description="covalent" evidence="23">
    <location>
        <position position="124"/>
    </location>
    <ligand>
        <name>heme c</name>
        <dbReference type="ChEBI" id="CHEBI:61717"/>
        <label>1</label>
    </ligand>
</feature>
<evidence type="ECO:0000256" key="13">
    <source>
        <dbReference type="ARBA" id="ARBA00022781"/>
    </source>
</evidence>
<keyword evidence="17 21" id="KW-0408">Iron</keyword>
<evidence type="ECO:0000313" key="26">
    <source>
        <dbReference type="EMBL" id="TCD14938.1"/>
    </source>
</evidence>
<dbReference type="Gene3D" id="6.10.280.130">
    <property type="match status" value="1"/>
</dbReference>
<dbReference type="EMBL" id="SJST01000002">
    <property type="protein sequence ID" value="TCD14938.1"/>
    <property type="molecule type" value="Genomic_DNA"/>
</dbReference>
<name>A0A4R0PE94_9HYPH</name>
<dbReference type="GO" id="GO:0016491">
    <property type="term" value="F:oxidoreductase activity"/>
    <property type="evidence" value="ECO:0007669"/>
    <property type="project" value="UniProtKB-KW"/>
</dbReference>
<comment type="subcellular location">
    <subcellularLocation>
        <location evidence="1 21">Cell inner membrane</location>
    </subcellularLocation>
</comment>
<dbReference type="SUPFAM" id="SSF46626">
    <property type="entry name" value="Cytochrome c"/>
    <property type="match status" value="2"/>
</dbReference>
<keyword evidence="6 21" id="KW-1003">Cell membrane</keyword>
<keyword evidence="27" id="KW-1185">Reference proteome</keyword>
<evidence type="ECO:0000256" key="5">
    <source>
        <dbReference type="ARBA" id="ARBA00022448"/>
    </source>
</evidence>
<keyword evidence="11 21" id="KW-0479">Metal-binding</keyword>
<evidence type="ECO:0000256" key="14">
    <source>
        <dbReference type="ARBA" id="ARBA00022982"/>
    </source>
</evidence>
<dbReference type="GO" id="GO:0006119">
    <property type="term" value="P:oxidative phosphorylation"/>
    <property type="evidence" value="ECO:0007669"/>
    <property type="project" value="UniProtKB-UniPathway"/>
</dbReference>
<evidence type="ECO:0000256" key="15">
    <source>
        <dbReference type="ARBA" id="ARBA00022989"/>
    </source>
</evidence>
<comment type="function">
    <text evidence="20">C-type cytochrome. Part of the cbb3-type cytochrome c oxidase complex. FixP subunit is required for transferring electrons from donor cytochrome c via its heme groups to FixO subunit. From there, electrons are shuttled to the catalytic binuclear center of FixN subunit where oxygen reduction takes place. The complex also functions as a proton pump.</text>
</comment>
<evidence type="ECO:0000256" key="17">
    <source>
        <dbReference type="ARBA" id="ARBA00023004"/>
    </source>
</evidence>
<feature type="binding site" description="covalent" evidence="23">
    <location>
        <position position="224"/>
    </location>
    <ligand>
        <name>heme c</name>
        <dbReference type="ChEBI" id="CHEBI:61717"/>
        <label>2</label>
    </ligand>
</feature>
<evidence type="ECO:0000256" key="19">
    <source>
        <dbReference type="ARBA" id="ARBA00023136"/>
    </source>
</evidence>
<evidence type="ECO:0000256" key="3">
    <source>
        <dbReference type="ARBA" id="ARBA00006113"/>
    </source>
</evidence>
<evidence type="ECO:0000256" key="7">
    <source>
        <dbReference type="ARBA" id="ARBA00022519"/>
    </source>
</evidence>
<feature type="transmembrane region" description="Helical" evidence="24">
    <location>
        <begin position="35"/>
        <end position="57"/>
    </location>
</feature>
<keyword evidence="18 21" id="KW-0406">Ion transport</keyword>
<evidence type="ECO:0000256" key="8">
    <source>
        <dbReference type="ARBA" id="ARBA00022617"/>
    </source>
</evidence>
<keyword evidence="8 21" id="KW-0349">Heme</keyword>
<dbReference type="PANTHER" id="PTHR33751:SF1">
    <property type="entry name" value="CBB3-TYPE CYTOCHROME C OXIDASE SUBUNIT FIXP"/>
    <property type="match status" value="1"/>
</dbReference>
<evidence type="ECO:0000256" key="20">
    <source>
        <dbReference type="ARBA" id="ARBA00025525"/>
    </source>
</evidence>
<evidence type="ECO:0000259" key="25">
    <source>
        <dbReference type="PROSITE" id="PS51007"/>
    </source>
</evidence>
<comment type="similarity">
    <text evidence="3 21">Belongs to the CcoP / FixP family.</text>
</comment>
<dbReference type="NCBIfam" id="TIGR00782">
    <property type="entry name" value="ccoP"/>
    <property type="match status" value="1"/>
</dbReference>
<keyword evidence="16 21" id="KW-0560">Oxidoreductase</keyword>
<comment type="subunit">
    <text evidence="4">Component of the cbb3-type cytochrome c oxidase at least composed of FixN, FixO, FixQ and FixP.</text>
</comment>
<dbReference type="GO" id="GO:0005506">
    <property type="term" value="F:iron ion binding"/>
    <property type="evidence" value="ECO:0007669"/>
    <property type="project" value="InterPro"/>
</dbReference>
<evidence type="ECO:0000256" key="22">
    <source>
        <dbReference type="PIRSR" id="PIRSR000006-1"/>
    </source>
</evidence>
<dbReference type="InterPro" id="IPR009056">
    <property type="entry name" value="Cyt_c-like_dom"/>
</dbReference>
<dbReference type="PIRSF" id="PIRSF000006">
    <property type="entry name" value="Cbb3-Cox_fixP"/>
    <property type="match status" value="1"/>
</dbReference>
<evidence type="ECO:0000256" key="10">
    <source>
        <dbReference type="ARBA" id="ARBA00022692"/>
    </source>
</evidence>
<evidence type="ECO:0000256" key="6">
    <source>
        <dbReference type="ARBA" id="ARBA00022475"/>
    </source>
</evidence>
<dbReference type="GO" id="GO:0005886">
    <property type="term" value="C:plasma membrane"/>
    <property type="evidence" value="ECO:0007669"/>
    <property type="project" value="UniProtKB-SubCell"/>
</dbReference>
<feature type="binding site" description="covalent" evidence="23">
    <location>
        <position position="127"/>
    </location>
    <ligand>
        <name>heme c</name>
        <dbReference type="ChEBI" id="CHEBI:61717"/>
        <label>1</label>
    </ligand>
</feature>
<dbReference type="GO" id="GO:0009055">
    <property type="term" value="F:electron transfer activity"/>
    <property type="evidence" value="ECO:0007669"/>
    <property type="project" value="InterPro"/>
</dbReference>
<keyword evidence="13 21" id="KW-0375">Hydrogen ion transport</keyword>
<dbReference type="Gene3D" id="1.10.760.10">
    <property type="entry name" value="Cytochrome c-like domain"/>
    <property type="match status" value="2"/>
</dbReference>
<dbReference type="InterPro" id="IPR038414">
    <property type="entry name" value="CcoP_N_sf"/>
</dbReference>
<keyword evidence="19 21" id="KW-0472">Membrane</keyword>
<evidence type="ECO:0000256" key="24">
    <source>
        <dbReference type="SAM" id="Phobius"/>
    </source>
</evidence>
<feature type="domain" description="Cytochrome c" evidence="25">
    <location>
        <begin position="111"/>
        <end position="201"/>
    </location>
</feature>
<comment type="caution">
    <text evidence="26">The sequence shown here is derived from an EMBL/GenBank/DDBJ whole genome shotgun (WGS) entry which is preliminary data.</text>
</comment>
<evidence type="ECO:0000256" key="23">
    <source>
        <dbReference type="PIRSR" id="PIRSR000006-2"/>
    </source>
</evidence>
<dbReference type="InterPro" id="IPR008168">
    <property type="entry name" value="Cyt_C_IC"/>
</dbReference>
<evidence type="ECO:0000256" key="12">
    <source>
        <dbReference type="ARBA" id="ARBA00022737"/>
    </source>
</evidence>
<evidence type="ECO:0000256" key="1">
    <source>
        <dbReference type="ARBA" id="ARBA00004533"/>
    </source>
</evidence>
<dbReference type="AlphaFoldDB" id="A0A4R0PE94"/>
<accession>A0A4R0PE94</accession>
<proteinExistence type="inferred from homology"/>
<dbReference type="GO" id="GO:0020037">
    <property type="term" value="F:heme binding"/>
    <property type="evidence" value="ECO:0007669"/>
    <property type="project" value="InterPro"/>
</dbReference>
<dbReference type="Pfam" id="PF14715">
    <property type="entry name" value="FixP_N"/>
    <property type="match status" value="1"/>
</dbReference>
<feature type="domain" description="Cytochrome c" evidence="25">
    <location>
        <begin position="208"/>
        <end position="289"/>
    </location>
</feature>
<keyword evidence="10 24" id="KW-0812">Transmembrane</keyword>
<dbReference type="UniPathway" id="UPA00705"/>
<keyword evidence="5 21" id="KW-0813">Transport</keyword>
<evidence type="ECO:0000256" key="21">
    <source>
        <dbReference type="PIRNR" id="PIRNR000006"/>
    </source>
</evidence>
<dbReference type="PANTHER" id="PTHR33751">
    <property type="entry name" value="CBB3-TYPE CYTOCHROME C OXIDASE SUBUNIT FIXP"/>
    <property type="match status" value="1"/>
</dbReference>
<comment type="cofactor">
    <cofactor evidence="21 23">
        <name>heme c</name>
        <dbReference type="ChEBI" id="CHEBI:61717"/>
    </cofactor>
    <text evidence="21 23">Binds 2 heme C groups per subunit.</text>
</comment>
<keyword evidence="7 21" id="KW-0997">Cell inner membrane</keyword>
<evidence type="ECO:0000256" key="4">
    <source>
        <dbReference type="ARBA" id="ARBA00011203"/>
    </source>
</evidence>
<feature type="binding site" description="axial binding residue" evidence="22">
    <location>
        <position position="225"/>
    </location>
    <ligand>
        <name>heme c</name>
        <dbReference type="ChEBI" id="CHEBI:61717"/>
        <label>2</label>
    </ligand>
    <ligandPart>
        <name>Fe</name>
        <dbReference type="ChEBI" id="CHEBI:18248"/>
    </ligandPart>
</feature>
<feature type="binding site" description="axial binding residue" evidence="22">
    <location>
        <position position="266"/>
    </location>
    <ligand>
        <name>heme c</name>
        <dbReference type="ChEBI" id="CHEBI:61717"/>
        <label>1</label>
    </ligand>
    <ligandPart>
        <name>Fe</name>
        <dbReference type="ChEBI" id="CHEBI:18248"/>
    </ligandPart>
</feature>
<evidence type="ECO:0000256" key="16">
    <source>
        <dbReference type="ARBA" id="ARBA00023002"/>
    </source>
</evidence>
<comment type="pathway">
    <text evidence="2 21">Energy metabolism; oxidative phosphorylation.</text>
</comment>